<accession>A0A0G1X6Y5</accession>
<dbReference type="AlphaFoldDB" id="A0A0G1X6Y5"/>
<dbReference type="Proteomes" id="UP000034403">
    <property type="component" value="Unassembled WGS sequence"/>
</dbReference>
<sequence length="370" mass="40714">MSPKIRLKLVAQGADITMVDAGRVPVFYPTDIDSLIRYTGYAANFLKGGAPAVRLVFTGEKSFYKPTGELDYTAGAVSKFEQTAGAIHKTVREVIDAACDRGEFYQITSEKPAPEDSSATVWLVVRISVKTILPTADESKVEGEGESALVERVRAELLSNQMNELQIRLMSVRSRYEDGVTGVGEYIEQIDSFTDDVMVLLPDLVKAVSEQLLTPAATDGVITPNQKPVDLKACRRVVELLEADLAAATMALDSADSRLFGPNRIGVEQGIVDDFKTAVRNIDVAKQRLKGLTLALPKRPKTKKMRLEEMRRGNKIINVPGRAEGDIWMVFPHYVERNGIMANIVKIEGQDTGESGTLHSRLLYNVVVEE</sequence>
<organism evidence="1 2">
    <name type="scientific">Candidatus Yanofskybacteria bacterium GW2011_GWA1_48_10</name>
    <dbReference type="NCBI Taxonomy" id="1619022"/>
    <lineage>
        <taxon>Bacteria</taxon>
        <taxon>Candidatus Yanofskyibacteriota</taxon>
    </lineage>
</organism>
<protein>
    <submittedName>
        <fullName evidence="1">Uncharacterized protein</fullName>
    </submittedName>
</protein>
<evidence type="ECO:0000313" key="1">
    <source>
        <dbReference type="EMBL" id="KKU90150.1"/>
    </source>
</evidence>
<proteinExistence type="predicted"/>
<reference evidence="1 2" key="1">
    <citation type="journal article" date="2015" name="Nature">
        <title>rRNA introns, odd ribosomes, and small enigmatic genomes across a large radiation of phyla.</title>
        <authorList>
            <person name="Brown C.T."/>
            <person name="Hug L.A."/>
            <person name="Thomas B.C."/>
            <person name="Sharon I."/>
            <person name="Castelle C.J."/>
            <person name="Singh A."/>
            <person name="Wilkins M.J."/>
            <person name="Williams K.H."/>
            <person name="Banfield J.F."/>
        </authorList>
    </citation>
    <scope>NUCLEOTIDE SEQUENCE [LARGE SCALE GENOMIC DNA]</scope>
</reference>
<gene>
    <name evidence="1" type="ORF">UY20_C0001G0001</name>
</gene>
<dbReference type="EMBL" id="LCPC01000001">
    <property type="protein sequence ID" value="KKU90150.1"/>
    <property type="molecule type" value="Genomic_DNA"/>
</dbReference>
<name>A0A0G1X6Y5_9BACT</name>
<evidence type="ECO:0000313" key="2">
    <source>
        <dbReference type="Proteomes" id="UP000034403"/>
    </source>
</evidence>
<comment type="caution">
    <text evidence="1">The sequence shown here is derived from an EMBL/GenBank/DDBJ whole genome shotgun (WGS) entry which is preliminary data.</text>
</comment>